<dbReference type="InterPro" id="IPR014710">
    <property type="entry name" value="RmlC-like_jellyroll"/>
</dbReference>
<keyword evidence="2" id="KW-0732">Signal</keyword>
<evidence type="ECO:0000313" key="4">
    <source>
        <dbReference type="Proteomes" id="UP000663843"/>
    </source>
</evidence>
<dbReference type="EMBL" id="CAJMWT010001746">
    <property type="protein sequence ID" value="CAE6418028.1"/>
    <property type="molecule type" value="Genomic_DNA"/>
</dbReference>
<feature type="chain" id="PRO_5034105633" description="Oxalate decarboxylase" evidence="2">
    <location>
        <begin position="18"/>
        <end position="341"/>
    </location>
</feature>
<protein>
    <recommendedName>
        <fullName evidence="5">Oxalate decarboxylase</fullName>
    </recommendedName>
</protein>
<dbReference type="SUPFAM" id="SSF51182">
    <property type="entry name" value="RmlC-like cupins"/>
    <property type="match status" value="1"/>
</dbReference>
<evidence type="ECO:0000256" key="1">
    <source>
        <dbReference type="SAM" id="MobiDB-lite"/>
    </source>
</evidence>
<dbReference type="AlphaFoldDB" id="A0A8H2X5N5"/>
<reference evidence="3" key="1">
    <citation type="submission" date="2021-01" db="EMBL/GenBank/DDBJ databases">
        <authorList>
            <person name="Kaushik A."/>
        </authorList>
    </citation>
    <scope>NUCLEOTIDE SEQUENCE</scope>
    <source>
        <strain evidence="3">AG2-2IIIB</strain>
    </source>
</reference>
<dbReference type="Proteomes" id="UP000663843">
    <property type="component" value="Unassembled WGS sequence"/>
</dbReference>
<dbReference type="InterPro" id="IPR011051">
    <property type="entry name" value="RmlC_Cupin_sf"/>
</dbReference>
<feature type="region of interest" description="Disordered" evidence="1">
    <location>
        <begin position="19"/>
        <end position="79"/>
    </location>
</feature>
<name>A0A8H2X5N5_9AGAM</name>
<feature type="signal peptide" evidence="2">
    <location>
        <begin position="1"/>
        <end position="17"/>
    </location>
</feature>
<feature type="compositionally biased region" description="Low complexity" evidence="1">
    <location>
        <begin position="19"/>
        <end position="48"/>
    </location>
</feature>
<evidence type="ECO:0000256" key="2">
    <source>
        <dbReference type="SAM" id="SignalP"/>
    </source>
</evidence>
<proteinExistence type="predicted"/>
<comment type="caution">
    <text evidence="3">The sequence shown here is derived from an EMBL/GenBank/DDBJ whole genome shotgun (WGS) entry which is preliminary data.</text>
</comment>
<evidence type="ECO:0008006" key="5">
    <source>
        <dbReference type="Google" id="ProtNLM"/>
    </source>
</evidence>
<feature type="compositionally biased region" description="Polar residues" evidence="1">
    <location>
        <begin position="49"/>
        <end position="69"/>
    </location>
</feature>
<sequence length="341" mass="36458">MLFTPLLALATYASVSPAGLSASTSTSTPPSLTPSSTSTSDASLPSPTVASASDDPNGSLLNQYQNGTPESERGTAGASILGPQNISLEQESPSFMAPPPTDSGSMWPFALSHNRVQDGGWARQQNDHDMSLATMAGLNMCLTAGGIRCRVNSVDPLGRNYLADVYPGDLWYFPRGIPHSIQGLDDSAQGCEFLLVLDDGTFSKESTFLRTDWMAHRGLATNTTGGTVEVIDSPRCTFNIPQTIAIAEITVMPGGIRESHVRLATFINPTSGTLICRDFSKVASGTARMDFLPTKQRYLPLRLTLVPLTTKPEIPARLQLSDETISQLQKVKPVVAGPSEW</sequence>
<gene>
    <name evidence="3" type="ORF">RDB_LOCUS50874</name>
</gene>
<organism evidence="3 4">
    <name type="scientific">Rhizoctonia solani</name>
    <dbReference type="NCBI Taxonomy" id="456999"/>
    <lineage>
        <taxon>Eukaryota</taxon>
        <taxon>Fungi</taxon>
        <taxon>Dikarya</taxon>
        <taxon>Basidiomycota</taxon>
        <taxon>Agaricomycotina</taxon>
        <taxon>Agaricomycetes</taxon>
        <taxon>Cantharellales</taxon>
        <taxon>Ceratobasidiaceae</taxon>
        <taxon>Rhizoctonia</taxon>
    </lineage>
</organism>
<evidence type="ECO:0000313" key="3">
    <source>
        <dbReference type="EMBL" id="CAE6418028.1"/>
    </source>
</evidence>
<dbReference type="Gene3D" id="2.60.120.10">
    <property type="entry name" value="Jelly Rolls"/>
    <property type="match status" value="2"/>
</dbReference>
<accession>A0A8H2X5N5</accession>